<keyword evidence="2" id="KW-0472">Membrane</keyword>
<name>A0A6M4GTM4_9PROT</name>
<evidence type="ECO:0000256" key="2">
    <source>
        <dbReference type="SAM" id="Phobius"/>
    </source>
</evidence>
<dbReference type="KEGG" id="uru:DSM104443_01450"/>
<dbReference type="AlphaFoldDB" id="A0A6M4GTM4"/>
<proteinExistence type="predicted"/>
<feature type="region of interest" description="Disordered" evidence="1">
    <location>
        <begin position="175"/>
        <end position="252"/>
    </location>
</feature>
<feature type="compositionally biased region" description="Low complexity" evidence="1">
    <location>
        <begin position="216"/>
        <end position="252"/>
    </location>
</feature>
<feature type="compositionally biased region" description="Gly residues" evidence="1">
    <location>
        <begin position="203"/>
        <end position="215"/>
    </location>
</feature>
<feature type="compositionally biased region" description="Low complexity" evidence="1">
    <location>
        <begin position="178"/>
        <end position="192"/>
    </location>
</feature>
<gene>
    <name evidence="3" type="ORF">DSM104443_01450</name>
</gene>
<keyword evidence="2" id="KW-1133">Transmembrane helix</keyword>
<evidence type="ECO:0000313" key="3">
    <source>
        <dbReference type="EMBL" id="QJR10392.1"/>
    </source>
</evidence>
<sequence length="252" mass="26894">MTWVGYLVMAAILLAIGAWIYSVVGKIAGVARRGKSSRRDEALFVSMFPDLQPHFHPERLVEFVRAQRSGKRAAASRTASATWKNPPGLGVHAVEIEPGHLRVPYKMRDESGALLGQFLYDEIPEGGVLRVGEGKLTVNVMDKIPRVRYWHPRREFKWSQKKGWAFATPLADAHDSDSSYSSSDSSSHSFSTSRDDGVSPAPVGGGGTFDGGGASGSWDDSTSTSTGTDTSSDTSSGAAAAADTSTSTSSSY</sequence>
<evidence type="ECO:0000256" key="1">
    <source>
        <dbReference type="SAM" id="MobiDB-lite"/>
    </source>
</evidence>
<keyword evidence="2" id="KW-0812">Transmembrane</keyword>
<dbReference type="Proteomes" id="UP000501534">
    <property type="component" value="Chromosome"/>
</dbReference>
<evidence type="ECO:0000313" key="4">
    <source>
        <dbReference type="Proteomes" id="UP000501534"/>
    </source>
</evidence>
<reference evidence="3 4" key="1">
    <citation type="submission" date="2020-04" db="EMBL/GenBank/DDBJ databases">
        <title>Usitatibacter rugosus gen. nov., sp. nov. and Usitatibacter palustris sp. nov., novel members of Usitatibacteraceae fam. nov. within the order Nitrosomonadales isolated from soil.</title>
        <authorList>
            <person name="Huber K.J."/>
            <person name="Neumann-Schaal M."/>
            <person name="Geppert A."/>
            <person name="Luckner M."/>
            <person name="Wanner G."/>
            <person name="Overmann J."/>
        </authorList>
    </citation>
    <scope>NUCLEOTIDE SEQUENCE [LARGE SCALE GENOMIC DNA]</scope>
    <source>
        <strain evidence="3 4">0125_3</strain>
    </source>
</reference>
<protein>
    <submittedName>
        <fullName evidence="3">Uncharacterized protein</fullName>
    </submittedName>
</protein>
<accession>A0A6M4GTM4</accession>
<keyword evidence="4" id="KW-1185">Reference proteome</keyword>
<feature type="transmembrane region" description="Helical" evidence="2">
    <location>
        <begin position="6"/>
        <end position="29"/>
    </location>
</feature>
<dbReference type="EMBL" id="CP053069">
    <property type="protein sequence ID" value="QJR10392.1"/>
    <property type="molecule type" value="Genomic_DNA"/>
</dbReference>
<organism evidence="3 4">
    <name type="scientific">Usitatibacter rugosus</name>
    <dbReference type="NCBI Taxonomy" id="2732067"/>
    <lineage>
        <taxon>Bacteria</taxon>
        <taxon>Pseudomonadati</taxon>
        <taxon>Pseudomonadota</taxon>
        <taxon>Betaproteobacteria</taxon>
        <taxon>Nitrosomonadales</taxon>
        <taxon>Usitatibacteraceae</taxon>
        <taxon>Usitatibacter</taxon>
    </lineage>
</organism>